<feature type="compositionally biased region" description="Low complexity" evidence="1">
    <location>
        <begin position="437"/>
        <end position="448"/>
    </location>
</feature>
<name>A0A7H9HPA7_9SACH</name>
<feature type="region of interest" description="Disordered" evidence="1">
    <location>
        <begin position="324"/>
        <end position="380"/>
    </location>
</feature>
<feature type="compositionally biased region" description="Polar residues" evidence="1">
    <location>
        <begin position="191"/>
        <end position="206"/>
    </location>
</feature>
<feature type="region of interest" description="Disordered" evidence="1">
    <location>
        <begin position="664"/>
        <end position="691"/>
    </location>
</feature>
<feature type="compositionally biased region" description="Polar residues" evidence="1">
    <location>
        <begin position="470"/>
        <end position="479"/>
    </location>
</feature>
<proteinExistence type="predicted"/>
<organism evidence="2 3">
    <name type="scientific">Torulaspora globosa</name>
    <dbReference type="NCBI Taxonomy" id="48254"/>
    <lineage>
        <taxon>Eukaryota</taxon>
        <taxon>Fungi</taxon>
        <taxon>Dikarya</taxon>
        <taxon>Ascomycota</taxon>
        <taxon>Saccharomycotina</taxon>
        <taxon>Saccharomycetes</taxon>
        <taxon>Saccharomycetales</taxon>
        <taxon>Saccharomycetaceae</taxon>
        <taxon>Torulaspora</taxon>
    </lineage>
</organism>
<feature type="region of interest" description="Disordered" evidence="1">
    <location>
        <begin position="754"/>
        <end position="785"/>
    </location>
</feature>
<dbReference type="Proteomes" id="UP000510647">
    <property type="component" value="Chromosome 1"/>
</dbReference>
<feature type="region of interest" description="Disordered" evidence="1">
    <location>
        <begin position="273"/>
        <end position="311"/>
    </location>
</feature>
<feature type="region of interest" description="Disordered" evidence="1">
    <location>
        <begin position="154"/>
        <end position="210"/>
    </location>
</feature>
<evidence type="ECO:0000313" key="3">
    <source>
        <dbReference type="Proteomes" id="UP000510647"/>
    </source>
</evidence>
<sequence>MFSKHRLSRDIEPPTNVDALAAASAIGKALNSNGNSIDRGKIPGYKSSPSIRRNSVQIGNRNKGENIIDGIRRRTSIKSSSMRSRSLQGTGSSRSLKKPVEDRNTDPQAVFKEFGGQEEHGNEKPVTIKKYIPTSHGLVAVEVPIEEHLEQQKRRLSSLRRSSSSNSISISRQNSLTRRANAESQERRHSSLTNSSFRSPSYLSQHSDNRPLIETHLREETEQELTQDIIRPLQIPRDEPTQVNYLNHKELGSNPDPEGEIQHIDNNIITEEEQSNSETTDNEELASAAAQLPVDPPHETSSSEIHDHSEKPNIVVEEEIEMMANVPAPENLDQVDRTDSEPRNETEDDLVDASDNVNIEVAEDSGKPLQSSTEPPRASTLAQHLRAVNPYLNQQETASSAKAEEEDTQAPSKPDTKNLFKVPSPMKSALKKTNTHSSGTSSIYSDSSPANQAYLSLTTAENTRLNAKLASSENLIQRQNSKHQTRPYSVANPTTHGSISSSPRENVKVKRYSTVQKPTGENRQSTYRPNKEQTANHATAAAKTSTSNGKIRRDSVKNKALGHIKNDTTKKENRKSKEVPNSVLYPKEPPQKRSSFEKVRNQDVHLGFKKMSLRDEKMLEPNFQQNNYINGHRSDIPTTPKKQNIVLSSQEANLAFLEKSGWKSRFHDSDSDDDTMPRPTQPTNTYIESPIGASKGFSLFKNKGKNMQPAQPPFIEGEIPLTNVTPNKVNKKWSKLSLRSSSTADAYDPKTEILGHQDKRYHSNSKVEGVDRDPIEQRTTNSLTSPGFENLAIKKKNKLGTKLKKLFGRDKY</sequence>
<feature type="compositionally biased region" description="Basic and acidic residues" evidence="1">
    <location>
        <begin position="564"/>
        <end position="578"/>
    </location>
</feature>
<feature type="region of interest" description="Disordered" evidence="1">
    <location>
        <begin position="395"/>
        <end position="449"/>
    </location>
</feature>
<evidence type="ECO:0000313" key="2">
    <source>
        <dbReference type="EMBL" id="QLQ78155.1"/>
    </source>
</evidence>
<feature type="region of interest" description="Disordered" evidence="1">
    <location>
        <begin position="470"/>
        <end position="598"/>
    </location>
</feature>
<evidence type="ECO:0000256" key="1">
    <source>
        <dbReference type="SAM" id="MobiDB-lite"/>
    </source>
</evidence>
<keyword evidence="3" id="KW-1185">Reference proteome</keyword>
<gene>
    <name evidence="2" type="ORF">HG537_0A04020</name>
</gene>
<feature type="region of interest" description="Disordered" evidence="1">
    <location>
        <begin position="30"/>
        <end position="106"/>
    </location>
</feature>
<dbReference type="EMBL" id="CP059267">
    <property type="protein sequence ID" value="QLQ78155.1"/>
    <property type="molecule type" value="Genomic_DNA"/>
</dbReference>
<feature type="compositionally biased region" description="Polar residues" evidence="1">
    <location>
        <begin position="491"/>
        <end position="504"/>
    </location>
</feature>
<reference evidence="2 3" key="1">
    <citation type="submission" date="2020-06" db="EMBL/GenBank/DDBJ databases">
        <title>The yeast mating-type switching endonuclease HO is a domesticated member of an unorthodox homing genetic element family.</title>
        <authorList>
            <person name="Coughlan A.Y."/>
            <person name="Lombardi L."/>
            <person name="Braun-Galleani S."/>
            <person name="Martos A.R."/>
            <person name="Galeote V."/>
            <person name="Bigey F."/>
            <person name="Dequin S."/>
            <person name="Byrne K.P."/>
            <person name="Wolfe K.H."/>
        </authorList>
    </citation>
    <scope>NUCLEOTIDE SEQUENCE [LARGE SCALE GENOMIC DNA]</scope>
    <source>
        <strain evidence="2 3">CBS2947</strain>
    </source>
</reference>
<feature type="compositionally biased region" description="Low complexity" evidence="1">
    <location>
        <begin position="77"/>
        <end position="86"/>
    </location>
</feature>
<feature type="compositionally biased region" description="Acidic residues" evidence="1">
    <location>
        <begin position="273"/>
        <end position="284"/>
    </location>
</feature>
<feature type="compositionally biased region" description="Polar residues" evidence="1">
    <location>
        <begin position="47"/>
        <end position="60"/>
    </location>
</feature>
<feature type="compositionally biased region" description="Basic and acidic residues" evidence="1">
    <location>
        <begin position="589"/>
        <end position="598"/>
    </location>
</feature>
<feature type="compositionally biased region" description="Basic and acidic residues" evidence="1">
    <location>
        <begin position="334"/>
        <end position="345"/>
    </location>
</feature>
<feature type="compositionally biased region" description="Basic and acidic residues" evidence="1">
    <location>
        <begin position="180"/>
        <end position="189"/>
    </location>
</feature>
<feature type="compositionally biased region" description="Basic and acidic residues" evidence="1">
    <location>
        <begin position="62"/>
        <end position="72"/>
    </location>
</feature>
<protein>
    <submittedName>
        <fullName evidence="2">Uncharacterized protein</fullName>
    </submittedName>
</protein>
<feature type="compositionally biased region" description="Polar residues" evidence="1">
    <location>
        <begin position="513"/>
        <end position="549"/>
    </location>
</feature>
<feature type="compositionally biased region" description="Low complexity" evidence="1">
    <location>
        <begin position="159"/>
        <end position="175"/>
    </location>
</feature>
<dbReference type="OrthoDB" id="4085524at2759"/>
<accession>A0A7H9HPA7</accession>
<dbReference type="AlphaFoldDB" id="A0A7H9HPA7"/>